<protein>
    <submittedName>
        <fullName evidence="1">Uncharacterized protein</fullName>
    </submittedName>
</protein>
<accession>A0A481YRR0</accession>
<evidence type="ECO:0000313" key="1">
    <source>
        <dbReference type="EMBL" id="QBK85891.1"/>
    </source>
</evidence>
<reference evidence="1" key="1">
    <citation type="journal article" date="2019" name="MBio">
        <title>Virus Genomes from Deep Sea Sediments Expand the Ocean Megavirome and Support Independent Origins of Viral Gigantism.</title>
        <authorList>
            <person name="Backstrom D."/>
            <person name="Yutin N."/>
            <person name="Jorgensen S.L."/>
            <person name="Dharamshi J."/>
            <person name="Homa F."/>
            <person name="Zaremba-Niedwiedzka K."/>
            <person name="Spang A."/>
            <person name="Wolf Y.I."/>
            <person name="Koonin E.V."/>
            <person name="Ettema T.J."/>
        </authorList>
    </citation>
    <scope>NUCLEOTIDE SEQUENCE</scope>
</reference>
<name>A0A481YRR0_9VIRU</name>
<dbReference type="EMBL" id="MK500328">
    <property type="protein sequence ID" value="QBK85891.1"/>
    <property type="molecule type" value="Genomic_DNA"/>
</dbReference>
<organism evidence="1">
    <name type="scientific">Marseillevirus LCMAC101</name>
    <dbReference type="NCBI Taxonomy" id="2506602"/>
    <lineage>
        <taxon>Viruses</taxon>
        <taxon>Varidnaviria</taxon>
        <taxon>Bamfordvirae</taxon>
        <taxon>Nucleocytoviricota</taxon>
        <taxon>Megaviricetes</taxon>
        <taxon>Pimascovirales</taxon>
        <taxon>Pimascovirales incertae sedis</taxon>
        <taxon>Marseilleviridae</taxon>
    </lineage>
</organism>
<proteinExistence type="predicted"/>
<gene>
    <name evidence="1" type="ORF">LCMAC101_04860</name>
</gene>
<sequence length="397" mass="45632">MDSRKRKRPAKKDARSKKIYVTDSANEKYELRPARKDNPRQKPKIPVIDGEDKWYTRSGLGILLQIEDAAQYIVSYFDNPAGLQVAMEWMAESCEEVTIGTALVLTLNDRASDFKSDANLELARRSFLEYNKPPKIANLDKSKRFFISSVGLELGDAGHWGGYIYDKDKNTVSFYDSMQTCGDGKLTTSYYSFWFEAYLKAVFPSDVTVEMQGSDNVSIDSIRHTDRQPTGGCVPFIMQYARKYNYGGGDYCILWDNIPGVDLEQLPSYSPRLSAGIKSIYDYNSQHHFCFMESLLFIFEILARECLGKTFSSDKHPLFQIKRFAWALIHSIPERLYRENNLIFSTVADKTYFKKYFCCVFDPQTRDAKCIMTCDENFDCSQEPFANIVKVLNFAYS</sequence>